<protein>
    <submittedName>
        <fullName evidence="1">Uncharacterized protein</fullName>
    </submittedName>
</protein>
<reference evidence="1 2" key="1">
    <citation type="journal article" date="2010" name="Science">
        <title>Genomic analysis of organismal complexity in the multicellular green alga Volvox carteri.</title>
        <authorList>
            <person name="Prochnik S.E."/>
            <person name="Umen J."/>
            <person name="Nedelcu A.M."/>
            <person name="Hallmann A."/>
            <person name="Miller S.M."/>
            <person name="Nishii I."/>
            <person name="Ferris P."/>
            <person name="Kuo A."/>
            <person name="Mitros T."/>
            <person name="Fritz-Laylin L.K."/>
            <person name="Hellsten U."/>
            <person name="Chapman J."/>
            <person name="Simakov O."/>
            <person name="Rensing S.A."/>
            <person name="Terry A."/>
            <person name="Pangilinan J."/>
            <person name="Kapitonov V."/>
            <person name="Jurka J."/>
            <person name="Salamov A."/>
            <person name="Shapiro H."/>
            <person name="Schmutz J."/>
            <person name="Grimwood J."/>
            <person name="Lindquist E."/>
            <person name="Lucas S."/>
            <person name="Grigoriev I.V."/>
            <person name="Schmitt R."/>
            <person name="Kirk D."/>
            <person name="Rokhsar D.S."/>
        </authorList>
    </citation>
    <scope>NUCLEOTIDE SEQUENCE [LARGE SCALE GENOMIC DNA]</scope>
    <source>
        <strain evidence="2">f. Nagariensis / Eve</strain>
    </source>
</reference>
<evidence type="ECO:0000313" key="2">
    <source>
        <dbReference type="Proteomes" id="UP000001058"/>
    </source>
</evidence>
<accession>D8TLW2</accession>
<evidence type="ECO:0000313" key="1">
    <source>
        <dbReference type="EMBL" id="EFJ51533.1"/>
    </source>
</evidence>
<name>D8TLW2_VOLCA</name>
<dbReference type="GeneID" id="9620317"/>
<dbReference type="RefSeq" id="XP_002947485.1">
    <property type="nucleotide sequence ID" value="XM_002947439.1"/>
</dbReference>
<dbReference type="Proteomes" id="UP000001058">
    <property type="component" value="Unassembled WGS sequence"/>
</dbReference>
<organism evidence="2">
    <name type="scientific">Volvox carteri f. nagariensis</name>
    <dbReference type="NCBI Taxonomy" id="3068"/>
    <lineage>
        <taxon>Eukaryota</taxon>
        <taxon>Viridiplantae</taxon>
        <taxon>Chlorophyta</taxon>
        <taxon>core chlorophytes</taxon>
        <taxon>Chlorophyceae</taxon>
        <taxon>CS clade</taxon>
        <taxon>Chlamydomonadales</taxon>
        <taxon>Volvocaceae</taxon>
        <taxon>Volvox</taxon>
    </lineage>
</organism>
<sequence length="107" mass="11974">MIIIQFNLCGSILRRLLVQRTGRHNGLISEQRYQVAPTTPIERTKHALLLAKSKSLKIHIMIMNMINSRAYIVGWVQPNILVSTNIKAGLHMYSSSACYLVIGIANG</sequence>
<dbReference type="InParanoid" id="D8TLW2"/>
<dbReference type="AlphaFoldDB" id="D8TLW2"/>
<gene>
    <name evidence="1" type="ORF">VOLCADRAFT_87651</name>
</gene>
<keyword evidence="2" id="KW-1185">Reference proteome</keyword>
<dbReference type="EMBL" id="GL378327">
    <property type="protein sequence ID" value="EFJ51533.1"/>
    <property type="molecule type" value="Genomic_DNA"/>
</dbReference>
<dbReference type="KEGG" id="vcn:VOLCADRAFT_87651"/>
<proteinExistence type="predicted"/>